<dbReference type="PANTHER" id="PTHR36985">
    <property type="entry name" value="TRANSLOCATION AND ASSEMBLY MODULE SUBUNIT TAMB"/>
    <property type="match status" value="1"/>
</dbReference>
<evidence type="ECO:0000256" key="3">
    <source>
        <dbReference type="ARBA" id="ARBA00022989"/>
    </source>
</evidence>
<evidence type="ECO:0000313" key="10">
    <source>
        <dbReference type="Proteomes" id="UP000275027"/>
    </source>
</evidence>
<dbReference type="RefSeq" id="WP_101472642.1">
    <property type="nucleotide sequence ID" value="NZ_PJND01000009.1"/>
</dbReference>
<keyword evidence="9" id="KW-1185">Reference proteome</keyword>
<evidence type="ECO:0000256" key="2">
    <source>
        <dbReference type="ARBA" id="ARBA00022692"/>
    </source>
</evidence>
<dbReference type="PANTHER" id="PTHR36985:SF1">
    <property type="entry name" value="TRANSLOCATION AND ASSEMBLY MODULE SUBUNIT TAMB"/>
    <property type="match status" value="1"/>
</dbReference>
<dbReference type="Pfam" id="PF04357">
    <property type="entry name" value="TamB"/>
    <property type="match status" value="1"/>
</dbReference>
<dbReference type="Proteomes" id="UP000233767">
    <property type="component" value="Unassembled WGS sequence"/>
</dbReference>
<accession>A0A497U2Q5</accession>
<feature type="domain" description="Translocation and assembly module TamB C-terminal" evidence="6">
    <location>
        <begin position="993"/>
        <end position="1416"/>
    </location>
</feature>
<feature type="region of interest" description="Disordered" evidence="5">
    <location>
        <begin position="1434"/>
        <end position="1482"/>
    </location>
</feature>
<feature type="compositionally biased region" description="Basic and acidic residues" evidence="5">
    <location>
        <begin position="1434"/>
        <end position="1445"/>
    </location>
</feature>
<reference evidence="7 9" key="1">
    <citation type="submission" date="2017-12" db="EMBL/GenBank/DDBJ databases">
        <title>Genomic Encyclopedia of Type Strains, Phase III (KMG-III): the genomes of soil and plant-associated and newly described type strains.</title>
        <authorList>
            <person name="Whitman W."/>
        </authorList>
    </citation>
    <scope>NUCLEOTIDE SEQUENCE [LARGE SCALE GENOMIC DNA]</scope>
    <source>
        <strain evidence="7 9">IP-10</strain>
    </source>
</reference>
<name>A0A497U2Q5_9FLAO</name>
<dbReference type="InterPro" id="IPR007452">
    <property type="entry name" value="TamB_C"/>
</dbReference>
<evidence type="ECO:0000313" key="8">
    <source>
        <dbReference type="EMBL" id="RLJ24087.1"/>
    </source>
</evidence>
<gene>
    <name evidence="7" type="ORF">B0G92_2794</name>
    <name evidence="8" type="ORF">CLV50_2804</name>
</gene>
<organism evidence="8 10">
    <name type="scientific">Flavobacterium lindanitolerans</name>
    <dbReference type="NCBI Taxonomy" id="428988"/>
    <lineage>
        <taxon>Bacteria</taxon>
        <taxon>Pseudomonadati</taxon>
        <taxon>Bacteroidota</taxon>
        <taxon>Flavobacteriia</taxon>
        <taxon>Flavobacteriales</taxon>
        <taxon>Flavobacteriaceae</taxon>
        <taxon>Flavobacterium</taxon>
    </lineage>
</organism>
<evidence type="ECO:0000259" key="6">
    <source>
        <dbReference type="Pfam" id="PF04357"/>
    </source>
</evidence>
<dbReference type="GO" id="GO:0005886">
    <property type="term" value="C:plasma membrane"/>
    <property type="evidence" value="ECO:0007669"/>
    <property type="project" value="InterPro"/>
</dbReference>
<dbReference type="EMBL" id="PJND01000009">
    <property type="protein sequence ID" value="PKW20644.1"/>
    <property type="molecule type" value="Genomic_DNA"/>
</dbReference>
<keyword evidence="3" id="KW-1133">Transmembrane helix</keyword>
<evidence type="ECO:0000313" key="9">
    <source>
        <dbReference type="Proteomes" id="UP000233767"/>
    </source>
</evidence>
<evidence type="ECO:0000256" key="1">
    <source>
        <dbReference type="ARBA" id="ARBA00004167"/>
    </source>
</evidence>
<dbReference type="GO" id="GO:0009306">
    <property type="term" value="P:protein secretion"/>
    <property type="evidence" value="ECO:0007669"/>
    <property type="project" value="InterPro"/>
</dbReference>
<evidence type="ECO:0000256" key="5">
    <source>
        <dbReference type="SAM" id="MobiDB-lite"/>
    </source>
</evidence>
<keyword evidence="2" id="KW-0812">Transmembrane</keyword>
<evidence type="ECO:0000256" key="4">
    <source>
        <dbReference type="ARBA" id="ARBA00023136"/>
    </source>
</evidence>
<proteinExistence type="predicted"/>
<dbReference type="EMBL" id="RCCB01000013">
    <property type="protein sequence ID" value="RLJ24087.1"/>
    <property type="molecule type" value="Genomic_DNA"/>
</dbReference>
<protein>
    <submittedName>
        <fullName evidence="8">Uncharacterized protein DUF490</fullName>
    </submittedName>
</protein>
<comment type="caution">
    <text evidence="8">The sequence shown here is derived from an EMBL/GenBank/DDBJ whole genome shotgun (WGS) entry which is preliminary data.</text>
</comment>
<reference evidence="8 10" key="2">
    <citation type="submission" date="2018-10" db="EMBL/GenBank/DDBJ databases">
        <title>Genomic Encyclopedia of Archaeal and Bacterial Type Strains, Phase II (KMG-II): from individual species to whole genera.</title>
        <authorList>
            <person name="Goeker M."/>
        </authorList>
    </citation>
    <scope>NUCLEOTIDE SEQUENCE [LARGE SCALE GENOMIC DNA]</scope>
    <source>
        <strain evidence="8 10">DSM 21886</strain>
    </source>
</reference>
<feature type="compositionally biased region" description="Basic and acidic residues" evidence="5">
    <location>
        <begin position="1457"/>
        <end position="1482"/>
    </location>
</feature>
<dbReference type="Proteomes" id="UP000275027">
    <property type="component" value="Unassembled WGS sequence"/>
</dbReference>
<keyword evidence="4" id="KW-0472">Membrane</keyword>
<evidence type="ECO:0000313" key="7">
    <source>
        <dbReference type="EMBL" id="PKW20644.1"/>
    </source>
</evidence>
<comment type="subcellular location">
    <subcellularLocation>
        <location evidence="1">Membrane</location>
        <topology evidence="1">Single-pass membrane protein</topology>
    </subcellularLocation>
</comment>
<sequence>MLLLGIALSLPFVQTKIAHYVTETLNEDYGTDINVDQVAISIFGGVKLKTVLIRDHHKDTLIYANSIKTNILSFKKLKSGDLIFGDIYADRLFFNLKNYKGEEESNINVFVGLFDTGKKSHKPFQLNADNIYLSKSHFKITNENAITKTSVDFTKMDASVRKFKIYGSDITTEIRKLAFQDHRGLYVKDLTGKFSYSKESILLKELTLLTKESNLKGNVVLTYKEGGLADFVNKVHFDVDVDSASISTNDLNHFYGEFGKNKKFNFSTILAGTMNDFFTRNLKLIVDNHSQIIGDINFKNLFNPDKDAFLIRGDFKKLSSDYANLKSILPRILGEKLPSSLEYLGDFDITGNAQITHSDVKADIYLTTSIGELAADLQLYDIDNIDNASYKGNINFEKFNIGRFLRQKDFGPVTLDLEVAGKGFTRKFLDTKVSGKIYSLNFKKYDYKNIEVDGTFKNPLFQGKVVVNDENLKMDFKGLLDLSKSENHYDFHALIDYADLNKLNLVKRDSISLFKGDVTMQITGNSIDNMYGDIFISQTSYQNQKDIYFFDDFTIQSRFDENRVRTIAINSPDIIKGQIVGKYEFRQVPKIIENAIGSLYTNYKPNKVKPGQFLDFNLSVYNKLIEVFLPEVSIGTNTVVSGKMTSDSNQFKMNFDSPEIKAYGNYFDKVSLEIDNQNPLYNAYIEMDSIKTKRYKISNFSTINVKLEDTLFFRTEFKGGNESKDFYNLNVYHTIDEKNNNVVGIKKSEVNIKDYMWFLNENDANDNKIVFDKKFKNFSIENILMTHNNQKIELGGIIRDSTYKDLKLSFREVSLGKLLPEMDSLRIEGKLNGEIDFKQNKAIYQPASTITVDSLNVNEIALGNLSVQIQGNENLNRFSVNSVLENDNVENFIITGDIGILNKQTLFDLDFKFNKFNLGALSPLGGNVISRIRGFATGNANFVGTLKEPQINGRLFLDEVGLKVPYLNVDYEFDERSIVDLTENQFRFNDARMTDTKYKTKGYLTGSIKHQNFKKWVLDLNIQSDRLLALDTKDSDDAMYFGTAFIAGRASIKGPTNGLLITVDAESKQGTSIKIPINSAAGVGNNTFITFLSPKEKYNLEKGIVEKVINNSGLELQFDLKITPEAEIEIIIDRNTGHALKGNGDGTMRLEISTLGKFNMWGDFQVREGEYNFKYGGIIDKKFQVKKGSSISWDGDPLRARLNIDAIYKTQANPAVLQDNASFNRKVPVEVVIGLTGNLMNPDPDFTINFPTVSSVLKSELQVKLDDKDTRVNQALSLLGTGNFLSSENAGTAVYGSLFERASGLFNDLFQDEDGKFTVALDYQMADRTPTAETSSQFGIAITTQINERISIDGKVGVPVGGVNQSVIVGNVEVKYRVNDDGTLNLRVFNRENDINYIGEGIGYTQGLGVSYEVDFDTLKELWYKIFNIKTKEEKENTSTDHMPDSDLSPDFIQWTQDRRKKADTQKTEKQKTEQPKVPDMD</sequence>